<dbReference type="RefSeq" id="WP_307569289.1">
    <property type="nucleotide sequence ID" value="NZ_JAUSQU010000002.1"/>
</dbReference>
<proteinExistence type="predicted"/>
<gene>
    <name evidence="1" type="ORF">J2853_009623</name>
</gene>
<accession>A0ABT9QUA1</accession>
<organism evidence="1 2">
    <name type="scientific">Streptosporangium lutulentum</name>
    <dbReference type="NCBI Taxonomy" id="1461250"/>
    <lineage>
        <taxon>Bacteria</taxon>
        <taxon>Bacillati</taxon>
        <taxon>Actinomycetota</taxon>
        <taxon>Actinomycetes</taxon>
        <taxon>Streptosporangiales</taxon>
        <taxon>Streptosporangiaceae</taxon>
        <taxon>Streptosporangium</taxon>
    </lineage>
</organism>
<dbReference type="EMBL" id="JAUSQU010000002">
    <property type="protein sequence ID" value="MDP9850327.1"/>
    <property type="molecule type" value="Genomic_DNA"/>
</dbReference>
<evidence type="ECO:0000313" key="2">
    <source>
        <dbReference type="Proteomes" id="UP001225356"/>
    </source>
</evidence>
<keyword evidence="2" id="KW-1185">Reference proteome</keyword>
<reference evidence="1 2" key="1">
    <citation type="submission" date="2023-07" db="EMBL/GenBank/DDBJ databases">
        <title>Sequencing the genomes of 1000 actinobacteria strains.</title>
        <authorList>
            <person name="Klenk H.-P."/>
        </authorList>
    </citation>
    <scope>NUCLEOTIDE SEQUENCE [LARGE SCALE GENOMIC DNA]</scope>
    <source>
        <strain evidence="1 2">DSM 46740</strain>
    </source>
</reference>
<name>A0ABT9QUA1_9ACTN</name>
<dbReference type="Proteomes" id="UP001225356">
    <property type="component" value="Unassembled WGS sequence"/>
</dbReference>
<sequence length="76" mass="8639">MANARQRRADRRTRQRDFHLRRIEAASTLVEKLEAAFGLLRADLINTSNTAKAQAIGLETLTFLTVQSERIPRSSE</sequence>
<comment type="caution">
    <text evidence="1">The sequence shown here is derived from an EMBL/GenBank/DDBJ whole genome shotgun (WGS) entry which is preliminary data.</text>
</comment>
<protein>
    <submittedName>
        <fullName evidence="1">Uncharacterized protein</fullName>
    </submittedName>
</protein>
<evidence type="ECO:0000313" key="1">
    <source>
        <dbReference type="EMBL" id="MDP9850327.1"/>
    </source>
</evidence>